<feature type="transmembrane region" description="Helical" evidence="9">
    <location>
        <begin position="350"/>
        <end position="371"/>
    </location>
</feature>
<comment type="similarity">
    <text evidence="2">Belongs to the binding-protein-dependent transport system permease family. FecCD subfamily.</text>
</comment>
<feature type="transmembrane region" description="Helical" evidence="9">
    <location>
        <begin position="324"/>
        <end position="343"/>
    </location>
</feature>
<evidence type="ECO:0000256" key="4">
    <source>
        <dbReference type="ARBA" id="ARBA00022475"/>
    </source>
</evidence>
<organism evidence="10 11">
    <name type="scientific">Candidatus Avipropionibacterium avicola</name>
    <dbReference type="NCBI Taxonomy" id="2840701"/>
    <lineage>
        <taxon>Bacteria</taxon>
        <taxon>Bacillati</taxon>
        <taxon>Actinomycetota</taxon>
        <taxon>Actinomycetes</taxon>
        <taxon>Propionibacteriales</taxon>
        <taxon>Propionibacteriaceae</taxon>
        <taxon>Propionibacteriaceae incertae sedis</taxon>
        <taxon>Candidatus Avipropionibacterium</taxon>
    </lineage>
</organism>
<evidence type="ECO:0000256" key="9">
    <source>
        <dbReference type="SAM" id="Phobius"/>
    </source>
</evidence>
<feature type="transmembrane region" description="Helical" evidence="9">
    <location>
        <begin position="45"/>
        <end position="65"/>
    </location>
</feature>
<dbReference type="Proteomes" id="UP000886842">
    <property type="component" value="Unassembled WGS sequence"/>
</dbReference>
<dbReference type="GO" id="GO:0005886">
    <property type="term" value="C:plasma membrane"/>
    <property type="evidence" value="ECO:0007669"/>
    <property type="project" value="UniProtKB-SubCell"/>
</dbReference>
<feature type="transmembrane region" description="Helical" evidence="9">
    <location>
        <begin position="235"/>
        <end position="256"/>
    </location>
</feature>
<dbReference type="PANTHER" id="PTHR30472">
    <property type="entry name" value="FERRIC ENTEROBACTIN TRANSPORT SYSTEM PERMEASE PROTEIN"/>
    <property type="match status" value="1"/>
</dbReference>
<evidence type="ECO:0000256" key="3">
    <source>
        <dbReference type="ARBA" id="ARBA00022448"/>
    </source>
</evidence>
<evidence type="ECO:0000256" key="1">
    <source>
        <dbReference type="ARBA" id="ARBA00004651"/>
    </source>
</evidence>
<evidence type="ECO:0000313" key="11">
    <source>
        <dbReference type="Proteomes" id="UP000886842"/>
    </source>
</evidence>
<evidence type="ECO:0000256" key="5">
    <source>
        <dbReference type="ARBA" id="ARBA00022692"/>
    </source>
</evidence>
<dbReference type="FunFam" id="1.10.3470.10:FF:000001">
    <property type="entry name" value="Vitamin B12 ABC transporter permease BtuC"/>
    <property type="match status" value="1"/>
</dbReference>
<dbReference type="EMBL" id="DVLP01000302">
    <property type="protein sequence ID" value="HIT75930.1"/>
    <property type="molecule type" value="Genomic_DNA"/>
</dbReference>
<dbReference type="InterPro" id="IPR037294">
    <property type="entry name" value="ABC_BtuC-like"/>
</dbReference>
<dbReference type="GO" id="GO:0033214">
    <property type="term" value="P:siderophore-iron import into cell"/>
    <property type="evidence" value="ECO:0007669"/>
    <property type="project" value="TreeGrafter"/>
</dbReference>
<feature type="transmembrane region" description="Helical" evidence="9">
    <location>
        <begin position="282"/>
        <end position="304"/>
    </location>
</feature>
<dbReference type="InterPro" id="IPR000522">
    <property type="entry name" value="ABC_transptr_permease_BtuC"/>
</dbReference>
<dbReference type="PANTHER" id="PTHR30472:SF25">
    <property type="entry name" value="ABC TRANSPORTER PERMEASE PROTEIN MJ0876-RELATED"/>
    <property type="match status" value="1"/>
</dbReference>
<dbReference type="GO" id="GO:0022857">
    <property type="term" value="F:transmembrane transporter activity"/>
    <property type="evidence" value="ECO:0007669"/>
    <property type="project" value="InterPro"/>
</dbReference>
<comment type="subcellular location">
    <subcellularLocation>
        <location evidence="1">Cell membrane</location>
        <topology evidence="1">Multi-pass membrane protein</topology>
    </subcellularLocation>
</comment>
<name>A0A9D1KMR3_9ACTN</name>
<sequence>MTGWTSAVSAGRPGRARAADGGAGRTGRRGRAGLRTAPVALRRSIACTVLGALLVAVAVVALGSGPVALSPSRVLEIIGHGLGWGSAEVTSAESAVIWHVRMPRIVIAALVGAALATSGVVMQGVFRNPLAEPGVIGVSAGASVGAVTALYFGLTAISRWLLPGLAFLGAMIAVTLVFAVSQLARRQVTATLLLVGIAVNAFLGSIISIMLATATTEEDLRSITFWLQGGLDARTWDHVGLVLVPILAVCGLLMVFGRDLNVMVLGDDQGRATGVDVARSRIVMMVLAACVTGIAVSVTGTISFVGMVVPHALRLVLGPDHRVLLPASALGGAAFLVLADLVARAAFDPVSLQVGVVTSIIGAPVLLLFVIRNRRTVL</sequence>
<protein>
    <submittedName>
        <fullName evidence="10">Iron ABC transporter permease</fullName>
    </submittedName>
</protein>
<feature type="transmembrane region" description="Helical" evidence="9">
    <location>
        <begin position="192"/>
        <end position="215"/>
    </location>
</feature>
<dbReference type="Pfam" id="PF01032">
    <property type="entry name" value="FecCD"/>
    <property type="match status" value="1"/>
</dbReference>
<dbReference type="SUPFAM" id="SSF81345">
    <property type="entry name" value="ABC transporter involved in vitamin B12 uptake, BtuC"/>
    <property type="match status" value="1"/>
</dbReference>
<evidence type="ECO:0000256" key="7">
    <source>
        <dbReference type="ARBA" id="ARBA00023136"/>
    </source>
</evidence>
<feature type="transmembrane region" description="Helical" evidence="9">
    <location>
        <begin position="105"/>
        <end position="122"/>
    </location>
</feature>
<keyword evidence="3" id="KW-0813">Transport</keyword>
<feature type="region of interest" description="Disordered" evidence="8">
    <location>
        <begin position="1"/>
        <end position="30"/>
    </location>
</feature>
<evidence type="ECO:0000313" key="10">
    <source>
        <dbReference type="EMBL" id="HIT75930.1"/>
    </source>
</evidence>
<evidence type="ECO:0000256" key="6">
    <source>
        <dbReference type="ARBA" id="ARBA00022989"/>
    </source>
</evidence>
<evidence type="ECO:0000256" key="8">
    <source>
        <dbReference type="SAM" id="MobiDB-lite"/>
    </source>
</evidence>
<reference evidence="10" key="1">
    <citation type="submission" date="2020-10" db="EMBL/GenBank/DDBJ databases">
        <authorList>
            <person name="Gilroy R."/>
        </authorList>
    </citation>
    <scope>NUCLEOTIDE SEQUENCE</scope>
    <source>
        <strain evidence="10">ChiGjej1B1-24693</strain>
    </source>
</reference>
<keyword evidence="7 9" id="KW-0472">Membrane</keyword>
<evidence type="ECO:0000256" key="2">
    <source>
        <dbReference type="ARBA" id="ARBA00007935"/>
    </source>
</evidence>
<reference evidence="10" key="2">
    <citation type="journal article" date="2021" name="PeerJ">
        <title>Extensive microbial diversity within the chicken gut microbiome revealed by metagenomics and culture.</title>
        <authorList>
            <person name="Gilroy R."/>
            <person name="Ravi A."/>
            <person name="Getino M."/>
            <person name="Pursley I."/>
            <person name="Horton D.L."/>
            <person name="Alikhan N.F."/>
            <person name="Baker D."/>
            <person name="Gharbi K."/>
            <person name="Hall N."/>
            <person name="Watson M."/>
            <person name="Adriaenssens E.M."/>
            <person name="Foster-Nyarko E."/>
            <person name="Jarju S."/>
            <person name="Secka A."/>
            <person name="Antonio M."/>
            <person name="Oren A."/>
            <person name="Chaudhuri R.R."/>
            <person name="La Ragione R."/>
            <person name="Hildebrand F."/>
            <person name="Pallen M.J."/>
        </authorList>
    </citation>
    <scope>NUCLEOTIDE SEQUENCE</scope>
    <source>
        <strain evidence="10">ChiGjej1B1-24693</strain>
    </source>
</reference>
<gene>
    <name evidence="10" type="ORF">IAA98_10115</name>
</gene>
<feature type="transmembrane region" description="Helical" evidence="9">
    <location>
        <begin position="134"/>
        <end position="154"/>
    </location>
</feature>
<keyword evidence="4" id="KW-1003">Cell membrane</keyword>
<dbReference type="CDD" id="cd06550">
    <property type="entry name" value="TM_ABC_iron-siderophores_like"/>
    <property type="match status" value="1"/>
</dbReference>
<comment type="caution">
    <text evidence="10">The sequence shown here is derived from an EMBL/GenBank/DDBJ whole genome shotgun (WGS) entry which is preliminary data.</text>
</comment>
<keyword evidence="6 9" id="KW-1133">Transmembrane helix</keyword>
<dbReference type="Gene3D" id="1.10.3470.10">
    <property type="entry name" value="ABC transporter involved in vitamin B12 uptake, BtuC"/>
    <property type="match status" value="1"/>
</dbReference>
<proteinExistence type="inferred from homology"/>
<accession>A0A9D1KMR3</accession>
<keyword evidence="5 9" id="KW-0812">Transmembrane</keyword>
<dbReference type="AlphaFoldDB" id="A0A9D1KMR3"/>
<feature type="transmembrane region" description="Helical" evidence="9">
    <location>
        <begin position="160"/>
        <end position="180"/>
    </location>
</feature>